<feature type="domain" description="RRM" evidence="8">
    <location>
        <begin position="738"/>
        <end position="817"/>
    </location>
</feature>
<dbReference type="PROSITE" id="PS50102">
    <property type="entry name" value="RRM"/>
    <property type="match status" value="5"/>
</dbReference>
<keyword evidence="5" id="KW-0539">Nucleus</keyword>
<keyword evidence="4 6" id="KW-0694">RNA-binding</keyword>
<dbReference type="AlphaFoldDB" id="A0AAW0WN43"/>
<comment type="subcellular location">
    <subcellularLocation>
        <location evidence="1">Nucleus</location>
    </subcellularLocation>
</comment>
<feature type="compositionally biased region" description="Basic and acidic residues" evidence="7">
    <location>
        <begin position="165"/>
        <end position="176"/>
    </location>
</feature>
<keyword evidence="10" id="KW-1185">Reference proteome</keyword>
<evidence type="ECO:0000256" key="7">
    <source>
        <dbReference type="SAM" id="MobiDB-lite"/>
    </source>
</evidence>
<sequence>MSRLIIKNLPLQISEDDIKTLFSKKGNITDVKLLFKNGKFRRFAFVGYEKEGDAVAACNFFNNTFIKQSKISVEHFQDYKSAQKPVSWSERNKQHREKNKAVLQDNVRHDKKDLKKTKRNKQGNSNVSLKDQLLEQYKGDPKFREFLKVFEKGASEDVLDTSENTGKETVDDKTTSVEEQGEKEEKEKKLANKKDVSDLDYLKSLMKTNPDSSGEVEGTKSIKEKKSKDLHTVVIRSKEMCKFKQNKNRTFNKKSLKTFLKPLKFRSLRIPKNIGFVAYVGFRTEKEMRQALMKDRSFLDGARVHITKYEKPGKVDDQSCSTAPWSAAEERVKNAEPVAETGMIFVRNLWYSVTEDDLRDVFQKYGEISDISLPICKFTRRPKGFAKVTFVFPEHAARAMTELDATVFKGRLLHILPGLSNEESEKNKEGLSFKENKAKEKKVRAGSWHNWNTLFMGSSAVVDLMADKYNKSKQEILHSEGKQSVAVNLALGEAQIVAETKRFLEDNGICLEAFSNPDVQRSSTIILVKNLPAKTTAKELLEIFGRYGELGRVVVPPSGVSGVIEFLDPGEAKKAFYSLAYSKFKYSPLYLEWAPIQVFKTEFSPQPQKENNQSLETDKEEEEGEKEEENLDTLPNPEPDTTIYVKNLNFATTEEVLKEHFQRIGAVHSVLIVKRRGLSQGYGFVQFLRRSDAQKALREMNNSTLEEHTLQVKLSEKILTSELKSARRMHKTGAQTSSKIMVRNIPFQATWKEVRQLFMTFGELKAVRLPSKPGSSEHRGFGFVEYVSKEDAKNAFQALKLSTHLYDRRLVLEWANEDDTVEELRRKTAEHFIAGDPPKKKTRIELDAKMKDSDDEA</sequence>
<dbReference type="Proteomes" id="UP001445076">
    <property type="component" value="Unassembled WGS sequence"/>
</dbReference>
<evidence type="ECO:0000256" key="4">
    <source>
        <dbReference type="ARBA" id="ARBA00022884"/>
    </source>
</evidence>
<comment type="caution">
    <text evidence="9">The sequence shown here is derived from an EMBL/GenBank/DDBJ whole genome shotgun (WGS) entry which is preliminary data.</text>
</comment>
<comment type="similarity">
    <text evidence="2">Belongs to the RRM MRD1 family.</text>
</comment>
<name>A0AAW0WN43_CHEQU</name>
<reference evidence="9 10" key="1">
    <citation type="journal article" date="2024" name="BMC Genomics">
        <title>Genome assembly of redclaw crayfish (Cherax quadricarinatus) provides insights into its immune adaptation and hypoxia tolerance.</title>
        <authorList>
            <person name="Liu Z."/>
            <person name="Zheng J."/>
            <person name="Li H."/>
            <person name="Fang K."/>
            <person name="Wang S."/>
            <person name="He J."/>
            <person name="Zhou D."/>
            <person name="Weng S."/>
            <person name="Chi M."/>
            <person name="Gu Z."/>
            <person name="He J."/>
            <person name="Li F."/>
            <person name="Wang M."/>
        </authorList>
    </citation>
    <scope>NUCLEOTIDE SEQUENCE [LARGE SCALE GENOMIC DNA]</scope>
    <source>
        <strain evidence="9">ZL_2023a</strain>
    </source>
</reference>
<evidence type="ECO:0000256" key="2">
    <source>
        <dbReference type="ARBA" id="ARBA00008033"/>
    </source>
</evidence>
<evidence type="ECO:0000256" key="6">
    <source>
        <dbReference type="PROSITE-ProRule" id="PRU00176"/>
    </source>
</evidence>
<evidence type="ECO:0000256" key="5">
    <source>
        <dbReference type="ARBA" id="ARBA00023242"/>
    </source>
</evidence>
<dbReference type="EMBL" id="JARKIK010000053">
    <property type="protein sequence ID" value="KAK8733620.1"/>
    <property type="molecule type" value="Genomic_DNA"/>
</dbReference>
<evidence type="ECO:0000313" key="9">
    <source>
        <dbReference type="EMBL" id="KAK8733620.1"/>
    </source>
</evidence>
<accession>A0AAW0WN43</accession>
<feature type="domain" description="RRM" evidence="8">
    <location>
        <begin position="2"/>
        <end position="78"/>
    </location>
</feature>
<dbReference type="InterPro" id="IPR035979">
    <property type="entry name" value="RBD_domain_sf"/>
</dbReference>
<dbReference type="SMART" id="SM00361">
    <property type="entry name" value="RRM_1"/>
    <property type="match status" value="3"/>
</dbReference>
<organism evidence="9 10">
    <name type="scientific">Cherax quadricarinatus</name>
    <name type="common">Australian red claw crayfish</name>
    <dbReference type="NCBI Taxonomy" id="27406"/>
    <lineage>
        <taxon>Eukaryota</taxon>
        <taxon>Metazoa</taxon>
        <taxon>Ecdysozoa</taxon>
        <taxon>Arthropoda</taxon>
        <taxon>Crustacea</taxon>
        <taxon>Multicrustacea</taxon>
        <taxon>Malacostraca</taxon>
        <taxon>Eumalacostraca</taxon>
        <taxon>Eucarida</taxon>
        <taxon>Decapoda</taxon>
        <taxon>Pleocyemata</taxon>
        <taxon>Astacidea</taxon>
        <taxon>Parastacoidea</taxon>
        <taxon>Parastacidae</taxon>
        <taxon>Cherax</taxon>
    </lineage>
</organism>
<dbReference type="CDD" id="cd12318">
    <property type="entry name" value="RRM5_RBM19_like"/>
    <property type="match status" value="1"/>
</dbReference>
<evidence type="ECO:0000256" key="1">
    <source>
        <dbReference type="ARBA" id="ARBA00004123"/>
    </source>
</evidence>
<proteinExistence type="inferred from homology"/>
<feature type="region of interest" description="Disordered" evidence="7">
    <location>
        <begin position="605"/>
        <end position="638"/>
    </location>
</feature>
<dbReference type="PANTHER" id="PTHR48039">
    <property type="entry name" value="RNA-BINDING MOTIF PROTEIN 14B"/>
    <property type="match status" value="1"/>
</dbReference>
<evidence type="ECO:0000313" key="10">
    <source>
        <dbReference type="Proteomes" id="UP001445076"/>
    </source>
</evidence>
<feature type="region of interest" description="Disordered" evidence="7">
    <location>
        <begin position="835"/>
        <end position="857"/>
    </location>
</feature>
<dbReference type="InterPro" id="IPR003954">
    <property type="entry name" value="RRM_euk-type"/>
</dbReference>
<dbReference type="InterPro" id="IPR034423">
    <property type="entry name" value="RBM19_RRM5"/>
</dbReference>
<dbReference type="GO" id="GO:0005634">
    <property type="term" value="C:nucleus"/>
    <property type="evidence" value="ECO:0007669"/>
    <property type="project" value="UniProtKB-SubCell"/>
</dbReference>
<feature type="compositionally biased region" description="Basic and acidic residues" evidence="7">
    <location>
        <begin position="837"/>
        <end position="857"/>
    </location>
</feature>
<feature type="domain" description="RRM" evidence="8">
    <location>
        <begin position="342"/>
        <end position="420"/>
    </location>
</feature>
<feature type="region of interest" description="Disordered" evidence="7">
    <location>
        <begin position="110"/>
        <end position="133"/>
    </location>
</feature>
<evidence type="ECO:0000259" key="8">
    <source>
        <dbReference type="PROSITE" id="PS50102"/>
    </source>
</evidence>
<evidence type="ECO:0000256" key="3">
    <source>
        <dbReference type="ARBA" id="ARBA00022737"/>
    </source>
</evidence>
<feature type="compositionally biased region" description="Polar residues" evidence="7">
    <location>
        <begin position="605"/>
        <end position="615"/>
    </location>
</feature>
<dbReference type="GO" id="GO:0003729">
    <property type="term" value="F:mRNA binding"/>
    <property type="evidence" value="ECO:0007669"/>
    <property type="project" value="TreeGrafter"/>
</dbReference>
<feature type="domain" description="RRM" evidence="8">
    <location>
        <begin position="524"/>
        <end position="596"/>
    </location>
</feature>
<dbReference type="InterPro" id="IPR051945">
    <property type="entry name" value="RRM_MRD1_RNA_proc_ribogen"/>
</dbReference>
<dbReference type="InterPro" id="IPR000504">
    <property type="entry name" value="RRM_dom"/>
</dbReference>
<dbReference type="SUPFAM" id="SSF54928">
    <property type="entry name" value="RNA-binding domain, RBD"/>
    <property type="match status" value="3"/>
</dbReference>
<keyword evidence="3" id="KW-0677">Repeat</keyword>
<feature type="region of interest" description="Disordered" evidence="7">
    <location>
        <begin position="158"/>
        <end position="191"/>
    </location>
</feature>
<feature type="domain" description="RRM" evidence="8">
    <location>
        <begin position="641"/>
        <end position="717"/>
    </location>
</feature>
<dbReference type="InterPro" id="IPR012677">
    <property type="entry name" value="Nucleotide-bd_a/b_plait_sf"/>
</dbReference>
<protein>
    <recommendedName>
        <fullName evidence="8">RRM domain-containing protein</fullName>
    </recommendedName>
</protein>
<dbReference type="PANTHER" id="PTHR48039:SF5">
    <property type="entry name" value="RNA-BINDING PROTEIN 28"/>
    <property type="match status" value="1"/>
</dbReference>
<dbReference type="Pfam" id="PF00076">
    <property type="entry name" value="RRM_1"/>
    <property type="match status" value="5"/>
</dbReference>
<dbReference type="FunFam" id="3.30.70.330:FF:000277">
    <property type="entry name" value="RNA binding motif protein 19"/>
    <property type="match status" value="1"/>
</dbReference>
<dbReference type="SMART" id="SM00360">
    <property type="entry name" value="RRM"/>
    <property type="match status" value="6"/>
</dbReference>
<gene>
    <name evidence="9" type="ORF">OTU49_006393</name>
</gene>
<feature type="compositionally biased region" description="Acidic residues" evidence="7">
    <location>
        <begin position="618"/>
        <end position="631"/>
    </location>
</feature>
<dbReference type="Gene3D" id="3.30.70.330">
    <property type="match status" value="5"/>
</dbReference>